<dbReference type="AlphaFoldDB" id="A0A7G8BGR2"/>
<protein>
    <submittedName>
        <fullName evidence="1">Uncharacterized protein</fullName>
    </submittedName>
</protein>
<gene>
    <name evidence="1" type="ORF">H7849_22215</name>
</gene>
<name>A0A7G8BGR2_9BACT</name>
<dbReference type="Proteomes" id="UP000515312">
    <property type="component" value="Chromosome"/>
</dbReference>
<dbReference type="RefSeq" id="WP_186742622.1">
    <property type="nucleotide sequence ID" value="NZ_CP060394.1"/>
</dbReference>
<dbReference type="EMBL" id="CP060394">
    <property type="protein sequence ID" value="QNI31732.1"/>
    <property type="molecule type" value="Genomic_DNA"/>
</dbReference>
<evidence type="ECO:0000313" key="1">
    <source>
        <dbReference type="EMBL" id="QNI31732.1"/>
    </source>
</evidence>
<reference evidence="1 2" key="1">
    <citation type="submission" date="2020-08" db="EMBL/GenBank/DDBJ databases">
        <title>Edaphobacter telluris sp. nov. and Acidobacterium dinghuensis sp. nov., two acidobacteria isolated from forest soil.</title>
        <authorList>
            <person name="Fu J."/>
            <person name="Qiu L."/>
        </authorList>
    </citation>
    <scope>NUCLEOTIDE SEQUENCE [LARGE SCALE GENOMIC DNA]</scope>
    <source>
        <strain evidence="1">4Y35</strain>
    </source>
</reference>
<accession>A0A7G8BGR2</accession>
<keyword evidence="2" id="KW-1185">Reference proteome</keyword>
<evidence type="ECO:0000313" key="2">
    <source>
        <dbReference type="Proteomes" id="UP000515312"/>
    </source>
</evidence>
<sequence length="69" mass="7402">MRRNFYLELDALWIVSEPGARGGLAFNEFTRGQVSYVHRGAPGFAVPGMESVTGAGASRNDSTTIVLLS</sequence>
<dbReference type="KEGG" id="adin:H7849_22215"/>
<proteinExistence type="predicted"/>
<organism evidence="1 2">
    <name type="scientific">Alloacidobacterium dinghuense</name>
    <dbReference type="NCBI Taxonomy" id="2763107"/>
    <lineage>
        <taxon>Bacteria</taxon>
        <taxon>Pseudomonadati</taxon>
        <taxon>Acidobacteriota</taxon>
        <taxon>Terriglobia</taxon>
        <taxon>Terriglobales</taxon>
        <taxon>Acidobacteriaceae</taxon>
        <taxon>Alloacidobacterium</taxon>
    </lineage>
</organism>